<evidence type="ECO:0000259" key="8">
    <source>
        <dbReference type="PROSITE" id="PS50862"/>
    </source>
</evidence>
<dbReference type="PANTHER" id="PTHR22594:SF34">
    <property type="entry name" value="ASPARAGINE--TRNA LIGASE, MITOCHONDRIAL-RELATED"/>
    <property type="match status" value="1"/>
</dbReference>
<dbReference type="CDD" id="cd00776">
    <property type="entry name" value="AsxRS_core"/>
    <property type="match status" value="1"/>
</dbReference>
<dbReference type="Pfam" id="PF01336">
    <property type="entry name" value="tRNA_anti-codon"/>
    <property type="match status" value="1"/>
</dbReference>
<evidence type="ECO:0000256" key="6">
    <source>
        <dbReference type="ARBA" id="ARBA00023146"/>
    </source>
</evidence>
<keyword evidence="6 7" id="KW-0030">Aminoacyl-tRNA synthetase</keyword>
<keyword evidence="2 7" id="KW-0436">Ligase</keyword>
<sequence>METIRIEDAKNFVDQEVRIGAWLRNKRGSGKMQFLQLRDGTAFFQGVVVKENVGEEIFAKVKELTQETSMYLIGTIKKDERSPFGYELQVRDLTVVGESNGYPITPKEHGTDFLMDHRHLYLRHIQPFAVLRIRNTIIAATYEFFNKEGFIKIDSPILTGSAPEGTTELFHTEYFDTDAYMSQTGQLYAEAGAMAFGRVFTFGPTFRAEKSKTRRHLTEFWMIEPEMAWMTQEDSLKVQEKYIAYLIQAVLDRNEYELDLLGRDKELLASYTQLPYPRVSYDDAVKLLQENDFDVEWGVDFGSPEETFLANHFNKPVFITNFPKEIKAFYMKRHPDRDDVVISADLLAPEGYGEIIGGSERDTDYDYLEARIKEQGLDLEEYSWYLDLRRFGSVPHSGFGLGLERAVTWITGEEHIREAIPFPRTMNRLWP</sequence>
<dbReference type="CDD" id="cd04323">
    <property type="entry name" value="AsnRS_cyto_like_N"/>
    <property type="match status" value="1"/>
</dbReference>
<keyword evidence="7" id="KW-0963">Cytoplasm</keyword>
<keyword evidence="5 7" id="KW-0648">Protein biosynthesis</keyword>
<dbReference type="NCBIfam" id="NF003037">
    <property type="entry name" value="PRK03932.1"/>
    <property type="match status" value="1"/>
</dbReference>
<dbReference type="Gene3D" id="3.30.930.10">
    <property type="entry name" value="Bira Bifunctional Protein, Domain 2"/>
    <property type="match status" value="1"/>
</dbReference>
<dbReference type="GO" id="GO:0016740">
    <property type="term" value="F:transferase activity"/>
    <property type="evidence" value="ECO:0007669"/>
    <property type="project" value="UniProtKB-ARBA"/>
</dbReference>
<keyword evidence="3 7" id="KW-0547">Nucleotide-binding</keyword>
<dbReference type="GO" id="GO:0003676">
    <property type="term" value="F:nucleic acid binding"/>
    <property type="evidence" value="ECO:0007669"/>
    <property type="project" value="InterPro"/>
</dbReference>
<dbReference type="SUPFAM" id="SSF55681">
    <property type="entry name" value="Class II aaRS and biotin synthetases"/>
    <property type="match status" value="1"/>
</dbReference>
<name>A0A069CSE6_WEIOS</name>
<protein>
    <recommendedName>
        <fullName evidence="7">Asparagine--tRNA ligase</fullName>
        <ecNumber evidence="7">6.1.1.22</ecNumber>
    </recommendedName>
    <alternativeName>
        <fullName evidence="7">Asparaginyl-tRNA synthetase</fullName>
        <shortName evidence="7">AsnRS</shortName>
    </alternativeName>
</protein>
<dbReference type="InterPro" id="IPR004364">
    <property type="entry name" value="Aa-tRNA-synt_II"/>
</dbReference>
<comment type="subcellular location">
    <subcellularLocation>
        <location evidence="7">Cytoplasm</location>
    </subcellularLocation>
</comment>
<evidence type="ECO:0000313" key="9">
    <source>
        <dbReference type="EMBL" id="GAK30389.1"/>
    </source>
</evidence>
<evidence type="ECO:0000256" key="5">
    <source>
        <dbReference type="ARBA" id="ARBA00022917"/>
    </source>
</evidence>
<evidence type="ECO:0000256" key="2">
    <source>
        <dbReference type="ARBA" id="ARBA00022598"/>
    </source>
</evidence>
<gene>
    <name evidence="7 9" type="primary">asnS</name>
    <name evidence="9" type="ORF">WOSG25_021860</name>
</gene>
<evidence type="ECO:0000256" key="1">
    <source>
        <dbReference type="ARBA" id="ARBA00008226"/>
    </source>
</evidence>
<dbReference type="AlphaFoldDB" id="A0A069CSE6"/>
<dbReference type="InterPro" id="IPR002312">
    <property type="entry name" value="Asp/Asn-tRNA-synth_IIb"/>
</dbReference>
<feature type="domain" description="Aminoacyl-transfer RNA synthetases class-II family profile" evidence="8">
    <location>
        <begin position="131"/>
        <end position="421"/>
    </location>
</feature>
<evidence type="ECO:0000313" key="10">
    <source>
        <dbReference type="Proteomes" id="UP000030643"/>
    </source>
</evidence>
<dbReference type="EC" id="6.1.1.22" evidence="7"/>
<dbReference type="Pfam" id="PF00152">
    <property type="entry name" value="tRNA-synt_2"/>
    <property type="match status" value="1"/>
</dbReference>
<dbReference type="EMBL" id="DF820485">
    <property type="protein sequence ID" value="GAK30389.1"/>
    <property type="molecule type" value="Genomic_DNA"/>
</dbReference>
<dbReference type="GO" id="GO:0006421">
    <property type="term" value="P:asparaginyl-tRNA aminoacylation"/>
    <property type="evidence" value="ECO:0007669"/>
    <property type="project" value="UniProtKB-UniRule"/>
</dbReference>
<keyword evidence="10" id="KW-1185">Reference proteome</keyword>
<dbReference type="HAMAP" id="MF_00534">
    <property type="entry name" value="Asn_tRNA_synth"/>
    <property type="match status" value="1"/>
</dbReference>
<reference evidence="10" key="1">
    <citation type="journal article" date="2014" name="Genome Announc.">
        <title>Draft genome sequence of Weissella oryzae SG25T, isolated from fermented rice grains.</title>
        <authorList>
            <person name="Tanizawa Y."/>
            <person name="Fujisawa T."/>
            <person name="Mochizuki T."/>
            <person name="Kaminuma E."/>
            <person name="Suzuki Y."/>
            <person name="Nakamura Y."/>
            <person name="Tohno M."/>
        </authorList>
    </citation>
    <scope>NUCLEOTIDE SEQUENCE [LARGE SCALE GENOMIC DNA]</scope>
    <source>
        <strain evidence="10">DSM 25784 / JCM 18191 / LMG 30913 / SG25</strain>
    </source>
</reference>
<comment type="subunit">
    <text evidence="7">Homodimer.</text>
</comment>
<dbReference type="SUPFAM" id="SSF50249">
    <property type="entry name" value="Nucleic acid-binding proteins"/>
    <property type="match status" value="1"/>
</dbReference>
<evidence type="ECO:0000256" key="3">
    <source>
        <dbReference type="ARBA" id="ARBA00022741"/>
    </source>
</evidence>
<dbReference type="PROSITE" id="PS50862">
    <property type="entry name" value="AA_TRNA_LIGASE_II"/>
    <property type="match status" value="1"/>
</dbReference>
<dbReference type="STRING" id="1329250.WOSG25_021860"/>
<dbReference type="Proteomes" id="UP000030643">
    <property type="component" value="Unassembled WGS sequence"/>
</dbReference>
<dbReference type="PRINTS" id="PR01042">
    <property type="entry name" value="TRNASYNTHASP"/>
</dbReference>
<accession>A0A069CSE6</accession>
<proteinExistence type="inferred from homology"/>
<organism evidence="9 10">
    <name type="scientific">Weissella oryzae (strain DSM 25784 / JCM 18191 / LMG 30913 / SG25)</name>
    <dbReference type="NCBI Taxonomy" id="1329250"/>
    <lineage>
        <taxon>Bacteria</taxon>
        <taxon>Bacillati</taxon>
        <taxon>Bacillota</taxon>
        <taxon>Bacilli</taxon>
        <taxon>Lactobacillales</taxon>
        <taxon>Lactobacillaceae</taxon>
        <taxon>Weissella</taxon>
    </lineage>
</organism>
<dbReference type="InterPro" id="IPR004365">
    <property type="entry name" value="NA-bd_OB_tRNA"/>
</dbReference>
<dbReference type="InterPro" id="IPR045864">
    <property type="entry name" value="aa-tRNA-synth_II/BPL/LPL"/>
</dbReference>
<dbReference type="GO" id="GO:0005737">
    <property type="term" value="C:cytoplasm"/>
    <property type="evidence" value="ECO:0007669"/>
    <property type="project" value="UniProtKB-SubCell"/>
</dbReference>
<dbReference type="GO" id="GO:0005524">
    <property type="term" value="F:ATP binding"/>
    <property type="evidence" value="ECO:0007669"/>
    <property type="project" value="UniProtKB-UniRule"/>
</dbReference>
<evidence type="ECO:0000256" key="4">
    <source>
        <dbReference type="ARBA" id="ARBA00022840"/>
    </source>
</evidence>
<dbReference type="Gene3D" id="2.40.50.140">
    <property type="entry name" value="Nucleic acid-binding proteins"/>
    <property type="match status" value="1"/>
</dbReference>
<dbReference type="eggNOG" id="COG0017">
    <property type="taxonomic scope" value="Bacteria"/>
</dbReference>
<keyword evidence="4 7" id="KW-0067">ATP-binding</keyword>
<dbReference type="OrthoDB" id="9762036at2"/>
<dbReference type="PANTHER" id="PTHR22594">
    <property type="entry name" value="ASPARTYL/LYSYL-TRNA SYNTHETASE"/>
    <property type="match status" value="1"/>
</dbReference>
<comment type="similarity">
    <text evidence="1 7">Belongs to the class-II aminoacyl-tRNA synthetase family.</text>
</comment>
<dbReference type="InterPro" id="IPR004522">
    <property type="entry name" value="Asn-tRNA-ligase"/>
</dbReference>
<dbReference type="InterPro" id="IPR012340">
    <property type="entry name" value="NA-bd_OB-fold"/>
</dbReference>
<dbReference type="RefSeq" id="WP_027698504.1">
    <property type="nucleotide sequence ID" value="NZ_DF820485.1"/>
</dbReference>
<dbReference type="GO" id="GO:0140096">
    <property type="term" value="F:catalytic activity, acting on a protein"/>
    <property type="evidence" value="ECO:0007669"/>
    <property type="project" value="UniProtKB-ARBA"/>
</dbReference>
<dbReference type="GO" id="GO:0004816">
    <property type="term" value="F:asparagine-tRNA ligase activity"/>
    <property type="evidence" value="ECO:0007669"/>
    <property type="project" value="UniProtKB-UniRule"/>
</dbReference>
<evidence type="ECO:0000256" key="7">
    <source>
        <dbReference type="HAMAP-Rule" id="MF_00534"/>
    </source>
</evidence>
<dbReference type="InterPro" id="IPR006195">
    <property type="entry name" value="aa-tRNA-synth_II"/>
</dbReference>
<dbReference type="NCBIfam" id="TIGR00457">
    <property type="entry name" value="asnS"/>
    <property type="match status" value="1"/>
</dbReference>
<comment type="catalytic activity">
    <reaction evidence="7">
        <text>tRNA(Asn) + L-asparagine + ATP = L-asparaginyl-tRNA(Asn) + AMP + diphosphate + H(+)</text>
        <dbReference type="Rhea" id="RHEA:11180"/>
        <dbReference type="Rhea" id="RHEA-COMP:9659"/>
        <dbReference type="Rhea" id="RHEA-COMP:9674"/>
        <dbReference type="ChEBI" id="CHEBI:15378"/>
        <dbReference type="ChEBI" id="CHEBI:30616"/>
        <dbReference type="ChEBI" id="CHEBI:33019"/>
        <dbReference type="ChEBI" id="CHEBI:58048"/>
        <dbReference type="ChEBI" id="CHEBI:78442"/>
        <dbReference type="ChEBI" id="CHEBI:78515"/>
        <dbReference type="ChEBI" id="CHEBI:456215"/>
        <dbReference type="EC" id="6.1.1.22"/>
    </reaction>
</comment>